<protein>
    <submittedName>
        <fullName evidence="1">GH21044</fullName>
    </submittedName>
</protein>
<dbReference type="EMBL" id="CH916367">
    <property type="protein sequence ID" value="EDW00731.1"/>
    <property type="molecule type" value="Genomic_DNA"/>
</dbReference>
<accession>B4J5G8</accession>
<dbReference type="KEGG" id="dgr:6559948"/>
<dbReference type="AlphaFoldDB" id="B4J5G8"/>
<sequence length="61" mass="7080">MHQMQPQLNALWNVYGKLLRIIAGKRGEQTLLLRNEEKGPILQAIYYDFENDLKSLANGKH</sequence>
<dbReference type="InParanoid" id="B4J5G8"/>
<dbReference type="HOGENOM" id="CLU_2925007_0_0_1"/>
<gene>
    <name evidence="1" type="primary">Dgri\GH21044</name>
    <name evidence="1" type="ORF">Dgri_GH21044</name>
</gene>
<evidence type="ECO:0000313" key="2">
    <source>
        <dbReference type="Proteomes" id="UP000001070"/>
    </source>
</evidence>
<keyword evidence="2" id="KW-1185">Reference proteome</keyword>
<evidence type="ECO:0000313" key="1">
    <source>
        <dbReference type="EMBL" id="EDW00731.1"/>
    </source>
</evidence>
<dbReference type="STRING" id="7222.B4J5G8"/>
<dbReference type="Proteomes" id="UP000001070">
    <property type="component" value="Unassembled WGS sequence"/>
</dbReference>
<name>B4J5G8_DROGR</name>
<proteinExistence type="predicted"/>
<dbReference type="OrthoDB" id="6591917at2759"/>
<reference evidence="1 2" key="1">
    <citation type="journal article" date="2007" name="Nature">
        <title>Evolution of genes and genomes on the Drosophila phylogeny.</title>
        <authorList>
            <consortium name="Drosophila 12 Genomes Consortium"/>
            <person name="Clark A.G."/>
            <person name="Eisen M.B."/>
            <person name="Smith D.R."/>
            <person name="Bergman C.M."/>
            <person name="Oliver B."/>
            <person name="Markow T.A."/>
            <person name="Kaufman T.C."/>
            <person name="Kellis M."/>
            <person name="Gelbart W."/>
            <person name="Iyer V.N."/>
            <person name="Pollard D.A."/>
            <person name="Sackton T.B."/>
            <person name="Larracuente A.M."/>
            <person name="Singh N.D."/>
            <person name="Abad J.P."/>
            <person name="Abt D.N."/>
            <person name="Adryan B."/>
            <person name="Aguade M."/>
            <person name="Akashi H."/>
            <person name="Anderson W.W."/>
            <person name="Aquadro C.F."/>
            <person name="Ardell D.H."/>
            <person name="Arguello R."/>
            <person name="Artieri C.G."/>
            <person name="Barbash D.A."/>
            <person name="Barker D."/>
            <person name="Barsanti P."/>
            <person name="Batterham P."/>
            <person name="Batzoglou S."/>
            <person name="Begun D."/>
            <person name="Bhutkar A."/>
            <person name="Blanco E."/>
            <person name="Bosak S.A."/>
            <person name="Bradley R.K."/>
            <person name="Brand A.D."/>
            <person name="Brent M.R."/>
            <person name="Brooks A.N."/>
            <person name="Brown R.H."/>
            <person name="Butlin R.K."/>
            <person name="Caggese C."/>
            <person name="Calvi B.R."/>
            <person name="Bernardo de Carvalho A."/>
            <person name="Caspi A."/>
            <person name="Castrezana S."/>
            <person name="Celniker S.E."/>
            <person name="Chang J.L."/>
            <person name="Chapple C."/>
            <person name="Chatterji S."/>
            <person name="Chinwalla A."/>
            <person name="Civetta A."/>
            <person name="Clifton S.W."/>
            <person name="Comeron J.M."/>
            <person name="Costello J.C."/>
            <person name="Coyne J.A."/>
            <person name="Daub J."/>
            <person name="David R.G."/>
            <person name="Delcher A.L."/>
            <person name="Delehaunty K."/>
            <person name="Do C.B."/>
            <person name="Ebling H."/>
            <person name="Edwards K."/>
            <person name="Eickbush T."/>
            <person name="Evans J.D."/>
            <person name="Filipski A."/>
            <person name="Findeiss S."/>
            <person name="Freyhult E."/>
            <person name="Fulton L."/>
            <person name="Fulton R."/>
            <person name="Garcia A.C."/>
            <person name="Gardiner A."/>
            <person name="Garfield D.A."/>
            <person name="Garvin B.E."/>
            <person name="Gibson G."/>
            <person name="Gilbert D."/>
            <person name="Gnerre S."/>
            <person name="Godfrey J."/>
            <person name="Good R."/>
            <person name="Gotea V."/>
            <person name="Gravely B."/>
            <person name="Greenberg A.J."/>
            <person name="Griffiths-Jones S."/>
            <person name="Gross S."/>
            <person name="Guigo R."/>
            <person name="Gustafson E.A."/>
            <person name="Haerty W."/>
            <person name="Hahn M.W."/>
            <person name="Halligan D.L."/>
            <person name="Halpern A.L."/>
            <person name="Halter G.M."/>
            <person name="Han M.V."/>
            <person name="Heger A."/>
            <person name="Hillier L."/>
            <person name="Hinrichs A.S."/>
            <person name="Holmes I."/>
            <person name="Hoskins R.A."/>
            <person name="Hubisz M.J."/>
            <person name="Hultmark D."/>
            <person name="Huntley M.A."/>
            <person name="Jaffe D.B."/>
            <person name="Jagadeeshan S."/>
            <person name="Jeck W.R."/>
            <person name="Johnson J."/>
            <person name="Jones C.D."/>
            <person name="Jordan W.C."/>
            <person name="Karpen G.H."/>
            <person name="Kataoka E."/>
            <person name="Keightley P.D."/>
            <person name="Kheradpour P."/>
            <person name="Kirkness E.F."/>
            <person name="Koerich L.B."/>
            <person name="Kristiansen K."/>
            <person name="Kudrna D."/>
            <person name="Kulathinal R.J."/>
            <person name="Kumar S."/>
            <person name="Kwok R."/>
            <person name="Lander E."/>
            <person name="Langley C.H."/>
            <person name="Lapoint R."/>
            <person name="Lazzaro B.P."/>
            <person name="Lee S.J."/>
            <person name="Levesque L."/>
            <person name="Li R."/>
            <person name="Lin C.F."/>
            <person name="Lin M.F."/>
            <person name="Lindblad-Toh K."/>
            <person name="Llopart A."/>
            <person name="Long M."/>
            <person name="Low L."/>
            <person name="Lozovsky E."/>
            <person name="Lu J."/>
            <person name="Luo M."/>
            <person name="Machado C.A."/>
            <person name="Makalowski W."/>
            <person name="Marzo M."/>
            <person name="Matsuda M."/>
            <person name="Matzkin L."/>
            <person name="McAllister B."/>
            <person name="McBride C.S."/>
            <person name="McKernan B."/>
            <person name="McKernan K."/>
            <person name="Mendez-Lago M."/>
            <person name="Minx P."/>
            <person name="Mollenhauer M.U."/>
            <person name="Montooth K."/>
            <person name="Mount S.M."/>
            <person name="Mu X."/>
            <person name="Myers E."/>
            <person name="Negre B."/>
            <person name="Newfeld S."/>
            <person name="Nielsen R."/>
            <person name="Noor M.A."/>
            <person name="O'Grady P."/>
            <person name="Pachter L."/>
            <person name="Papaceit M."/>
            <person name="Parisi M.J."/>
            <person name="Parisi M."/>
            <person name="Parts L."/>
            <person name="Pedersen J.S."/>
            <person name="Pesole G."/>
            <person name="Phillippy A.M."/>
            <person name="Ponting C.P."/>
            <person name="Pop M."/>
            <person name="Porcelli D."/>
            <person name="Powell J.R."/>
            <person name="Prohaska S."/>
            <person name="Pruitt K."/>
            <person name="Puig M."/>
            <person name="Quesneville H."/>
            <person name="Ram K.R."/>
            <person name="Rand D."/>
            <person name="Rasmussen M.D."/>
            <person name="Reed L.K."/>
            <person name="Reenan R."/>
            <person name="Reily A."/>
            <person name="Remington K.A."/>
            <person name="Rieger T.T."/>
            <person name="Ritchie M.G."/>
            <person name="Robin C."/>
            <person name="Rogers Y.H."/>
            <person name="Rohde C."/>
            <person name="Rozas J."/>
            <person name="Rubenfield M.J."/>
            <person name="Ruiz A."/>
            <person name="Russo S."/>
            <person name="Salzberg S.L."/>
            <person name="Sanchez-Gracia A."/>
            <person name="Saranga D.J."/>
            <person name="Sato H."/>
            <person name="Schaeffer S.W."/>
            <person name="Schatz M.C."/>
            <person name="Schlenke T."/>
            <person name="Schwartz R."/>
            <person name="Segarra C."/>
            <person name="Singh R.S."/>
            <person name="Sirot L."/>
            <person name="Sirota M."/>
            <person name="Sisneros N.B."/>
            <person name="Smith C.D."/>
            <person name="Smith T.F."/>
            <person name="Spieth J."/>
            <person name="Stage D.E."/>
            <person name="Stark A."/>
            <person name="Stephan W."/>
            <person name="Strausberg R.L."/>
            <person name="Strempel S."/>
            <person name="Sturgill D."/>
            <person name="Sutton G."/>
            <person name="Sutton G.G."/>
            <person name="Tao W."/>
            <person name="Teichmann S."/>
            <person name="Tobari Y.N."/>
            <person name="Tomimura Y."/>
            <person name="Tsolas J.M."/>
            <person name="Valente V.L."/>
            <person name="Venter E."/>
            <person name="Venter J.C."/>
            <person name="Vicario S."/>
            <person name="Vieira F.G."/>
            <person name="Vilella A.J."/>
            <person name="Villasante A."/>
            <person name="Walenz B."/>
            <person name="Wang J."/>
            <person name="Wasserman M."/>
            <person name="Watts T."/>
            <person name="Wilson D."/>
            <person name="Wilson R.K."/>
            <person name="Wing R.A."/>
            <person name="Wolfner M.F."/>
            <person name="Wong A."/>
            <person name="Wong G.K."/>
            <person name="Wu C.I."/>
            <person name="Wu G."/>
            <person name="Yamamoto D."/>
            <person name="Yang H.P."/>
            <person name="Yang S.P."/>
            <person name="Yorke J.A."/>
            <person name="Yoshida K."/>
            <person name="Zdobnov E."/>
            <person name="Zhang P."/>
            <person name="Zhang Y."/>
            <person name="Zimin A.V."/>
            <person name="Baldwin J."/>
            <person name="Abdouelleil A."/>
            <person name="Abdulkadir J."/>
            <person name="Abebe A."/>
            <person name="Abera B."/>
            <person name="Abreu J."/>
            <person name="Acer S.C."/>
            <person name="Aftuck L."/>
            <person name="Alexander A."/>
            <person name="An P."/>
            <person name="Anderson E."/>
            <person name="Anderson S."/>
            <person name="Arachi H."/>
            <person name="Azer M."/>
            <person name="Bachantsang P."/>
            <person name="Barry A."/>
            <person name="Bayul T."/>
            <person name="Berlin A."/>
            <person name="Bessette D."/>
            <person name="Bloom T."/>
            <person name="Blye J."/>
            <person name="Boguslavskiy L."/>
            <person name="Bonnet C."/>
            <person name="Boukhgalter B."/>
            <person name="Bourzgui I."/>
            <person name="Brown A."/>
            <person name="Cahill P."/>
            <person name="Channer S."/>
            <person name="Cheshatsang Y."/>
            <person name="Chuda L."/>
            <person name="Citroen M."/>
            <person name="Collymore A."/>
            <person name="Cooke P."/>
            <person name="Costello M."/>
            <person name="D'Aco K."/>
            <person name="Daza R."/>
            <person name="De Haan G."/>
            <person name="DeGray S."/>
            <person name="DeMaso C."/>
            <person name="Dhargay N."/>
            <person name="Dooley K."/>
            <person name="Dooley E."/>
            <person name="Doricent M."/>
            <person name="Dorje P."/>
            <person name="Dorjee K."/>
            <person name="Dupes A."/>
            <person name="Elong R."/>
            <person name="Falk J."/>
            <person name="Farina A."/>
            <person name="Faro S."/>
            <person name="Ferguson D."/>
            <person name="Fisher S."/>
            <person name="Foley C.D."/>
            <person name="Franke A."/>
            <person name="Friedrich D."/>
            <person name="Gadbois L."/>
            <person name="Gearin G."/>
            <person name="Gearin C.R."/>
            <person name="Giannoukos G."/>
            <person name="Goode T."/>
            <person name="Graham J."/>
            <person name="Grandbois E."/>
            <person name="Grewal S."/>
            <person name="Gyaltsen K."/>
            <person name="Hafez N."/>
            <person name="Hagos B."/>
            <person name="Hall J."/>
            <person name="Henson C."/>
            <person name="Hollinger A."/>
            <person name="Honan T."/>
            <person name="Huard M.D."/>
            <person name="Hughes L."/>
            <person name="Hurhula B."/>
            <person name="Husby M.E."/>
            <person name="Kamat A."/>
            <person name="Kanga B."/>
            <person name="Kashin S."/>
            <person name="Khazanovich D."/>
            <person name="Kisner P."/>
            <person name="Lance K."/>
            <person name="Lara M."/>
            <person name="Lee W."/>
            <person name="Lennon N."/>
            <person name="Letendre F."/>
            <person name="LeVine R."/>
            <person name="Lipovsky A."/>
            <person name="Liu X."/>
            <person name="Liu J."/>
            <person name="Liu S."/>
            <person name="Lokyitsang T."/>
            <person name="Lokyitsang Y."/>
            <person name="Lubonja R."/>
            <person name="Lui A."/>
            <person name="MacDonald P."/>
            <person name="Magnisalis V."/>
            <person name="Maru K."/>
            <person name="Matthews C."/>
            <person name="McCusker W."/>
            <person name="McDonough S."/>
            <person name="Mehta T."/>
            <person name="Meldrim J."/>
            <person name="Meneus L."/>
            <person name="Mihai O."/>
            <person name="Mihalev A."/>
            <person name="Mihova T."/>
            <person name="Mittelman R."/>
            <person name="Mlenga V."/>
            <person name="Montmayeur A."/>
            <person name="Mulrain L."/>
            <person name="Navidi A."/>
            <person name="Naylor J."/>
            <person name="Negash T."/>
            <person name="Nguyen T."/>
            <person name="Nguyen N."/>
            <person name="Nicol R."/>
            <person name="Norbu C."/>
            <person name="Norbu N."/>
            <person name="Novod N."/>
            <person name="O'Neill B."/>
            <person name="Osman S."/>
            <person name="Markiewicz E."/>
            <person name="Oyono O.L."/>
            <person name="Patti C."/>
            <person name="Phunkhang P."/>
            <person name="Pierre F."/>
            <person name="Priest M."/>
            <person name="Raghuraman S."/>
            <person name="Rege F."/>
            <person name="Reyes R."/>
            <person name="Rise C."/>
            <person name="Rogov P."/>
            <person name="Ross K."/>
            <person name="Ryan E."/>
            <person name="Settipalli S."/>
            <person name="Shea T."/>
            <person name="Sherpa N."/>
            <person name="Shi L."/>
            <person name="Shih D."/>
            <person name="Sparrow T."/>
            <person name="Spaulding J."/>
            <person name="Stalker J."/>
            <person name="Stange-Thomann N."/>
            <person name="Stavropoulos S."/>
            <person name="Stone C."/>
            <person name="Strader C."/>
            <person name="Tesfaye S."/>
            <person name="Thomson T."/>
            <person name="Thoulutsang Y."/>
            <person name="Thoulutsang D."/>
            <person name="Topham K."/>
            <person name="Topping I."/>
            <person name="Tsamla T."/>
            <person name="Vassiliev H."/>
            <person name="Vo A."/>
            <person name="Wangchuk T."/>
            <person name="Wangdi T."/>
            <person name="Weiand M."/>
            <person name="Wilkinson J."/>
            <person name="Wilson A."/>
            <person name="Yadav S."/>
            <person name="Young G."/>
            <person name="Yu Q."/>
            <person name="Zembek L."/>
            <person name="Zhong D."/>
            <person name="Zimmer A."/>
            <person name="Zwirko Z."/>
            <person name="Jaffe D.B."/>
            <person name="Alvarez P."/>
            <person name="Brockman W."/>
            <person name="Butler J."/>
            <person name="Chin C."/>
            <person name="Gnerre S."/>
            <person name="Grabherr M."/>
            <person name="Kleber M."/>
            <person name="Mauceli E."/>
            <person name="MacCallum I."/>
        </authorList>
    </citation>
    <scope>NUCLEOTIDE SEQUENCE [LARGE SCALE GENOMIC DNA]</scope>
    <source>
        <strain evidence="2">Tucson 15287-2541.00</strain>
    </source>
</reference>
<dbReference type="eggNOG" id="ENOG502SEBB">
    <property type="taxonomic scope" value="Eukaryota"/>
</dbReference>
<organism evidence="2">
    <name type="scientific">Drosophila grimshawi</name>
    <name type="common">Hawaiian fruit fly</name>
    <name type="synonym">Idiomyia grimshawi</name>
    <dbReference type="NCBI Taxonomy" id="7222"/>
    <lineage>
        <taxon>Eukaryota</taxon>
        <taxon>Metazoa</taxon>
        <taxon>Ecdysozoa</taxon>
        <taxon>Arthropoda</taxon>
        <taxon>Hexapoda</taxon>
        <taxon>Insecta</taxon>
        <taxon>Pterygota</taxon>
        <taxon>Neoptera</taxon>
        <taxon>Endopterygota</taxon>
        <taxon>Diptera</taxon>
        <taxon>Brachycera</taxon>
        <taxon>Muscomorpha</taxon>
        <taxon>Ephydroidea</taxon>
        <taxon>Drosophilidae</taxon>
        <taxon>Drosophila</taxon>
        <taxon>Hawaiian Drosophila</taxon>
    </lineage>
</organism>